<evidence type="ECO:0000313" key="2">
    <source>
        <dbReference type="Proteomes" id="UP000320300"/>
    </source>
</evidence>
<organism evidence="1 2">
    <name type="scientific">Pedobacter westerhofensis</name>
    <dbReference type="NCBI Taxonomy" id="425512"/>
    <lineage>
        <taxon>Bacteria</taxon>
        <taxon>Pseudomonadati</taxon>
        <taxon>Bacteroidota</taxon>
        <taxon>Sphingobacteriia</taxon>
        <taxon>Sphingobacteriales</taxon>
        <taxon>Sphingobacteriaceae</taxon>
        <taxon>Pedobacter</taxon>
    </lineage>
</organism>
<gene>
    <name evidence="1" type="ORF">SAMN06265348_101391</name>
</gene>
<dbReference type="EMBL" id="FXTN01000001">
    <property type="protein sequence ID" value="SMO37761.1"/>
    <property type="molecule type" value="Genomic_DNA"/>
</dbReference>
<sequence>MIPTNCTRESILSVTEMKEKYDTEYSGYTPDPAVLKELKPLLGITKPDGETSPLSGDIKIVIVMGTWCSDSRLHVSHFYKIADSIAINENNISLICVDETKKAENGLTDHLNITSVPTFILSQNDREIGRIIETPENTLESDMVHILTNK</sequence>
<evidence type="ECO:0000313" key="1">
    <source>
        <dbReference type="EMBL" id="SMO37761.1"/>
    </source>
</evidence>
<dbReference type="RefSeq" id="WP_142526481.1">
    <property type="nucleotide sequence ID" value="NZ_CBCSJO010000002.1"/>
</dbReference>
<name>A0A521ASM4_9SPHI</name>
<proteinExistence type="predicted"/>
<dbReference type="OrthoDB" id="6398367at2"/>
<accession>A0A521ASM4</accession>
<dbReference type="Gene3D" id="3.40.30.10">
    <property type="entry name" value="Glutaredoxin"/>
    <property type="match status" value="1"/>
</dbReference>
<reference evidence="1 2" key="1">
    <citation type="submission" date="2017-05" db="EMBL/GenBank/DDBJ databases">
        <authorList>
            <person name="Varghese N."/>
            <person name="Submissions S."/>
        </authorList>
    </citation>
    <scope>NUCLEOTIDE SEQUENCE [LARGE SCALE GENOMIC DNA]</scope>
    <source>
        <strain evidence="1 2">DSM 19036</strain>
    </source>
</reference>
<evidence type="ECO:0008006" key="3">
    <source>
        <dbReference type="Google" id="ProtNLM"/>
    </source>
</evidence>
<protein>
    <recommendedName>
        <fullName evidence="3">Thioredoxin</fullName>
    </recommendedName>
</protein>
<dbReference type="Proteomes" id="UP000320300">
    <property type="component" value="Unassembled WGS sequence"/>
</dbReference>
<keyword evidence="2" id="KW-1185">Reference proteome</keyword>
<dbReference type="AlphaFoldDB" id="A0A521ASM4"/>
<dbReference type="InterPro" id="IPR036249">
    <property type="entry name" value="Thioredoxin-like_sf"/>
</dbReference>
<dbReference type="SUPFAM" id="SSF52833">
    <property type="entry name" value="Thioredoxin-like"/>
    <property type="match status" value="1"/>
</dbReference>